<evidence type="ECO:0000259" key="2">
    <source>
        <dbReference type="Pfam" id="PF01814"/>
    </source>
</evidence>
<sequence>MTLPPLPHTGDDAAHDPGGRSIVDVLTEEHERITALCRELAGGTVSSTGAPHRRRDLVEVLTATLSRHLSAEEQYLYPSVRAALGDGDQLAEREVAADVELLTALRVLEGAADDDPRFAELTGAVTAGLDRHVRAADGTLFPRLREVSTMEDLIRLGNRVEIAEEAAPTRPHPGAPHTPPWNKVVEPALGVVDKVRDAAGGRTTYPEDLT</sequence>
<feature type="region of interest" description="Disordered" evidence="1">
    <location>
        <begin position="1"/>
        <end position="20"/>
    </location>
</feature>
<name>A0A810N9B5_9ACTN</name>
<protein>
    <submittedName>
        <fullName evidence="3">Hemerythrin</fullName>
    </submittedName>
</protein>
<gene>
    <name evidence="3" type="ORF">Prubr_68580</name>
</gene>
<dbReference type="KEGG" id="pry:Prubr_68580"/>
<accession>A0A810N9B5</accession>
<dbReference type="PANTHER" id="PTHR35585">
    <property type="entry name" value="HHE DOMAIN PROTEIN (AFU_ORTHOLOGUE AFUA_4G00730)"/>
    <property type="match status" value="1"/>
</dbReference>
<dbReference type="PANTHER" id="PTHR35585:SF1">
    <property type="entry name" value="HHE DOMAIN PROTEIN (AFU_ORTHOLOGUE AFUA_4G00730)"/>
    <property type="match status" value="1"/>
</dbReference>
<dbReference type="Pfam" id="PF01814">
    <property type="entry name" value="Hemerythrin"/>
    <property type="match status" value="1"/>
</dbReference>
<evidence type="ECO:0000313" key="3">
    <source>
        <dbReference type="EMBL" id="BCJ69837.1"/>
    </source>
</evidence>
<dbReference type="InterPro" id="IPR012312">
    <property type="entry name" value="Hemerythrin-like"/>
</dbReference>
<reference evidence="3" key="1">
    <citation type="submission" date="2020-08" db="EMBL/GenBank/DDBJ databases">
        <title>Whole genome shotgun sequence of Polymorphospora rubra NBRC 101157.</title>
        <authorList>
            <person name="Komaki H."/>
            <person name="Tamura T."/>
        </authorList>
    </citation>
    <scope>NUCLEOTIDE SEQUENCE</scope>
    <source>
        <strain evidence="3">NBRC 101157</strain>
    </source>
</reference>
<organism evidence="3 4">
    <name type="scientific">Polymorphospora rubra</name>
    <dbReference type="NCBI Taxonomy" id="338584"/>
    <lineage>
        <taxon>Bacteria</taxon>
        <taxon>Bacillati</taxon>
        <taxon>Actinomycetota</taxon>
        <taxon>Actinomycetes</taxon>
        <taxon>Micromonosporales</taxon>
        <taxon>Micromonosporaceae</taxon>
        <taxon>Polymorphospora</taxon>
    </lineage>
</organism>
<keyword evidence="4" id="KW-1185">Reference proteome</keyword>
<feature type="compositionally biased region" description="Basic and acidic residues" evidence="1">
    <location>
        <begin position="9"/>
        <end position="18"/>
    </location>
</feature>
<feature type="domain" description="Hemerythrin-like" evidence="2">
    <location>
        <begin position="22"/>
        <end position="144"/>
    </location>
</feature>
<dbReference type="Proteomes" id="UP000680866">
    <property type="component" value="Chromosome"/>
</dbReference>
<evidence type="ECO:0000313" key="4">
    <source>
        <dbReference type="Proteomes" id="UP000680866"/>
    </source>
</evidence>
<proteinExistence type="predicted"/>
<evidence type="ECO:0000256" key="1">
    <source>
        <dbReference type="SAM" id="MobiDB-lite"/>
    </source>
</evidence>
<dbReference type="EMBL" id="AP023359">
    <property type="protein sequence ID" value="BCJ69837.1"/>
    <property type="molecule type" value="Genomic_DNA"/>
</dbReference>
<dbReference type="AlphaFoldDB" id="A0A810N9B5"/>
<dbReference type="RefSeq" id="WP_212819378.1">
    <property type="nucleotide sequence ID" value="NZ_AP023359.1"/>
</dbReference>
<dbReference type="Gene3D" id="1.20.120.520">
    <property type="entry name" value="nmb1532 protein domain like"/>
    <property type="match status" value="1"/>
</dbReference>